<accession>A0A6J5YJ31</accession>
<protein>
    <submittedName>
        <fullName evidence="2">Unannotated protein</fullName>
    </submittedName>
</protein>
<sequence length="56" mass="5947">MSKSSPMRASNTNEPAPSEYDGGTGIHHDVATPKCRAVMAMTFVPGFRCAARSTMS</sequence>
<dbReference type="EMBL" id="CAEMXZ010000210">
    <property type="protein sequence ID" value="CAB4324746.1"/>
    <property type="molecule type" value="Genomic_DNA"/>
</dbReference>
<proteinExistence type="predicted"/>
<name>A0A6J5YJ31_9ZZZZ</name>
<gene>
    <name evidence="2" type="ORF">UFOPK1392_02522</name>
</gene>
<feature type="compositionally biased region" description="Polar residues" evidence="1">
    <location>
        <begin position="1"/>
        <end position="15"/>
    </location>
</feature>
<organism evidence="2">
    <name type="scientific">freshwater metagenome</name>
    <dbReference type="NCBI Taxonomy" id="449393"/>
    <lineage>
        <taxon>unclassified sequences</taxon>
        <taxon>metagenomes</taxon>
        <taxon>ecological metagenomes</taxon>
    </lineage>
</organism>
<reference evidence="2" key="1">
    <citation type="submission" date="2020-05" db="EMBL/GenBank/DDBJ databases">
        <authorList>
            <person name="Chiriac C."/>
            <person name="Salcher M."/>
            <person name="Ghai R."/>
            <person name="Kavagutti S V."/>
        </authorList>
    </citation>
    <scope>NUCLEOTIDE SEQUENCE</scope>
</reference>
<feature type="region of interest" description="Disordered" evidence="1">
    <location>
        <begin position="1"/>
        <end position="28"/>
    </location>
</feature>
<evidence type="ECO:0000313" key="2">
    <source>
        <dbReference type="EMBL" id="CAB4324746.1"/>
    </source>
</evidence>
<evidence type="ECO:0000256" key="1">
    <source>
        <dbReference type="SAM" id="MobiDB-lite"/>
    </source>
</evidence>
<dbReference type="AlphaFoldDB" id="A0A6J5YJ31"/>